<evidence type="ECO:0000313" key="2">
    <source>
        <dbReference type="Proteomes" id="UP001595993"/>
    </source>
</evidence>
<organism evidence="1 2">
    <name type="scientific">Streptomyces maoxianensis</name>
    <dbReference type="NCBI Taxonomy" id="1459942"/>
    <lineage>
        <taxon>Bacteria</taxon>
        <taxon>Bacillati</taxon>
        <taxon>Actinomycetota</taxon>
        <taxon>Actinomycetes</taxon>
        <taxon>Kitasatosporales</taxon>
        <taxon>Streptomycetaceae</taxon>
        <taxon>Streptomyces</taxon>
    </lineage>
</organism>
<proteinExistence type="predicted"/>
<accession>A0ABV9GER0</accession>
<comment type="caution">
    <text evidence="1">The sequence shown here is derived from an EMBL/GenBank/DDBJ whole genome shotgun (WGS) entry which is preliminary data.</text>
</comment>
<gene>
    <name evidence="1" type="ORF">ACFO9E_30025</name>
</gene>
<name>A0ABV9GER0_9ACTN</name>
<dbReference type="RefSeq" id="WP_381201679.1">
    <property type="nucleotide sequence ID" value="NZ_JBHSFE010000029.1"/>
</dbReference>
<protein>
    <submittedName>
        <fullName evidence="1">Uncharacterized protein</fullName>
    </submittedName>
</protein>
<reference evidence="2" key="1">
    <citation type="journal article" date="2019" name="Int. J. Syst. Evol. Microbiol.">
        <title>The Global Catalogue of Microorganisms (GCM) 10K type strain sequencing project: providing services to taxonomists for standard genome sequencing and annotation.</title>
        <authorList>
            <consortium name="The Broad Institute Genomics Platform"/>
            <consortium name="The Broad Institute Genome Sequencing Center for Infectious Disease"/>
            <person name="Wu L."/>
            <person name="Ma J."/>
        </authorList>
    </citation>
    <scope>NUCLEOTIDE SEQUENCE [LARGE SCALE GENOMIC DNA]</scope>
    <source>
        <strain evidence="2">CGMCC 4.7139</strain>
    </source>
</reference>
<dbReference type="Proteomes" id="UP001595993">
    <property type="component" value="Unassembled WGS sequence"/>
</dbReference>
<dbReference type="EMBL" id="JBHSFE010000029">
    <property type="protein sequence ID" value="MFC4611983.1"/>
    <property type="molecule type" value="Genomic_DNA"/>
</dbReference>
<sequence>MTRHTEVAPKPVTTGTEITRTDCKQCGTEVHGIDGRYSCPLCGWVNHWSEGHNELPAEVDSSGPTTG</sequence>
<keyword evidence="2" id="KW-1185">Reference proteome</keyword>
<evidence type="ECO:0000313" key="1">
    <source>
        <dbReference type="EMBL" id="MFC4611983.1"/>
    </source>
</evidence>